<evidence type="ECO:0000313" key="8">
    <source>
        <dbReference type="EMBL" id="PGG99858.1"/>
    </source>
</evidence>
<proteinExistence type="predicted"/>
<feature type="transmembrane region" description="Helical" evidence="6">
    <location>
        <begin position="26"/>
        <end position="50"/>
    </location>
</feature>
<feature type="domain" description="MARVEL" evidence="7">
    <location>
        <begin position="33"/>
        <end position="161"/>
    </location>
</feature>
<keyword evidence="2 6" id="KW-0812">Transmembrane</keyword>
<dbReference type="AlphaFoldDB" id="A0A2B7WTD1"/>
<keyword evidence="4 6" id="KW-0472">Membrane</keyword>
<dbReference type="Pfam" id="PF01284">
    <property type="entry name" value="MARVEL"/>
    <property type="match status" value="1"/>
</dbReference>
<evidence type="ECO:0000256" key="1">
    <source>
        <dbReference type="ARBA" id="ARBA00004141"/>
    </source>
</evidence>
<dbReference type="InterPro" id="IPR008253">
    <property type="entry name" value="Marvel"/>
</dbReference>
<dbReference type="PANTHER" id="PTHR42083">
    <property type="entry name" value="MARVEL DOMAIN-CONTAINING PROTEIN"/>
    <property type="match status" value="1"/>
</dbReference>
<evidence type="ECO:0000256" key="6">
    <source>
        <dbReference type="SAM" id="Phobius"/>
    </source>
</evidence>
<evidence type="ECO:0000256" key="5">
    <source>
        <dbReference type="SAM" id="MobiDB-lite"/>
    </source>
</evidence>
<dbReference type="OrthoDB" id="5363290at2759"/>
<evidence type="ECO:0000313" key="9">
    <source>
        <dbReference type="Proteomes" id="UP000224634"/>
    </source>
</evidence>
<reference evidence="8 9" key="1">
    <citation type="submission" date="2017-10" db="EMBL/GenBank/DDBJ databases">
        <title>Comparative genomics in systemic dimorphic fungi from Ajellomycetaceae.</title>
        <authorList>
            <person name="Munoz J.F."/>
            <person name="Mcewen J.G."/>
            <person name="Clay O.K."/>
            <person name="Cuomo C.A."/>
        </authorList>
    </citation>
    <scope>NUCLEOTIDE SEQUENCE [LARGE SCALE GENOMIC DNA]</scope>
    <source>
        <strain evidence="8 9">UAMH7299</strain>
    </source>
</reference>
<feature type="transmembrane region" description="Helical" evidence="6">
    <location>
        <begin position="104"/>
        <end position="124"/>
    </location>
</feature>
<dbReference type="Proteomes" id="UP000224634">
    <property type="component" value="Unassembled WGS sequence"/>
</dbReference>
<keyword evidence="9" id="KW-1185">Reference proteome</keyword>
<protein>
    <recommendedName>
        <fullName evidence="7">MARVEL domain-containing protein</fullName>
    </recommendedName>
</protein>
<dbReference type="PANTHER" id="PTHR42083:SF1">
    <property type="entry name" value="MARVEL DOMAIN-CONTAINING PROTEIN"/>
    <property type="match status" value="1"/>
</dbReference>
<sequence>MGLLSKINIKGLVLDGMRQKYGPRSVVSTFIEIPVRFLQFVFGIAVIGLYAQDLDRARKAGKPMDSKWAYATVVGTLSSISALIYLILPFALPRPLTLLVRLHLPAFIHDTILSILFLTLFGIFGKMYIPEDDEKNKDVKRMKHAVWVVLACLAFWVGTMALNGVRWWKNRRGGDGGNADEGQFEKNQHQHHDEGEMREAA</sequence>
<comment type="subcellular location">
    <subcellularLocation>
        <location evidence="1">Membrane</location>
        <topology evidence="1">Multi-pass membrane protein</topology>
    </subcellularLocation>
</comment>
<comment type="caution">
    <text evidence="8">The sequence shown here is derived from an EMBL/GenBank/DDBJ whole genome shotgun (WGS) entry which is preliminary data.</text>
</comment>
<feature type="region of interest" description="Disordered" evidence="5">
    <location>
        <begin position="176"/>
        <end position="201"/>
    </location>
</feature>
<accession>A0A2B7WTD1</accession>
<dbReference type="EMBL" id="PDNA01000263">
    <property type="protein sequence ID" value="PGG99858.1"/>
    <property type="molecule type" value="Genomic_DNA"/>
</dbReference>
<name>A0A2B7WTD1_POLH7</name>
<evidence type="ECO:0000259" key="7">
    <source>
        <dbReference type="Pfam" id="PF01284"/>
    </source>
</evidence>
<keyword evidence="3 6" id="KW-1133">Transmembrane helix</keyword>
<feature type="transmembrane region" description="Helical" evidence="6">
    <location>
        <begin position="144"/>
        <end position="162"/>
    </location>
</feature>
<gene>
    <name evidence="8" type="ORF">AJ80_09280</name>
</gene>
<feature type="transmembrane region" description="Helical" evidence="6">
    <location>
        <begin position="70"/>
        <end position="92"/>
    </location>
</feature>
<dbReference type="GO" id="GO:0016020">
    <property type="term" value="C:membrane"/>
    <property type="evidence" value="ECO:0007669"/>
    <property type="project" value="UniProtKB-SubCell"/>
</dbReference>
<organism evidence="8 9">
    <name type="scientific">Polytolypa hystricis (strain UAMH7299)</name>
    <dbReference type="NCBI Taxonomy" id="1447883"/>
    <lineage>
        <taxon>Eukaryota</taxon>
        <taxon>Fungi</taxon>
        <taxon>Dikarya</taxon>
        <taxon>Ascomycota</taxon>
        <taxon>Pezizomycotina</taxon>
        <taxon>Eurotiomycetes</taxon>
        <taxon>Eurotiomycetidae</taxon>
        <taxon>Onygenales</taxon>
        <taxon>Onygenales incertae sedis</taxon>
        <taxon>Polytolypa</taxon>
    </lineage>
</organism>
<feature type="compositionally biased region" description="Basic and acidic residues" evidence="5">
    <location>
        <begin position="183"/>
        <end position="201"/>
    </location>
</feature>
<evidence type="ECO:0000256" key="4">
    <source>
        <dbReference type="ARBA" id="ARBA00023136"/>
    </source>
</evidence>
<evidence type="ECO:0000256" key="3">
    <source>
        <dbReference type="ARBA" id="ARBA00022989"/>
    </source>
</evidence>
<evidence type="ECO:0000256" key="2">
    <source>
        <dbReference type="ARBA" id="ARBA00022692"/>
    </source>
</evidence>